<dbReference type="InterPro" id="IPR045079">
    <property type="entry name" value="Oxoprolinase-like"/>
</dbReference>
<dbReference type="SUPFAM" id="SSF53067">
    <property type="entry name" value="Actin-like ATPase domain"/>
    <property type="match status" value="1"/>
</dbReference>
<keyword evidence="5" id="KW-1185">Reference proteome</keyword>
<dbReference type="InterPro" id="IPR002821">
    <property type="entry name" value="Hydantoinase_A"/>
</dbReference>
<name>A0ABQ6LRL6_9RHOB</name>
<evidence type="ECO:0000313" key="4">
    <source>
        <dbReference type="EMBL" id="GMG83916.1"/>
    </source>
</evidence>
<reference evidence="4 5" key="1">
    <citation type="submission" date="2023-04" db="EMBL/GenBank/DDBJ databases">
        <title>Marinoamorphus aggregata gen. nov., sp. Nov., isolate from tissue of brittle star Ophioplocus japonicus.</title>
        <authorList>
            <person name="Kawano K."/>
            <person name="Sawayama S."/>
            <person name="Nakagawa S."/>
        </authorList>
    </citation>
    <scope>NUCLEOTIDE SEQUENCE [LARGE SCALE GENOMIC DNA]</scope>
    <source>
        <strain evidence="4 5">NKW23</strain>
    </source>
</reference>
<dbReference type="Pfam" id="PF19278">
    <property type="entry name" value="Hydant_A_C"/>
    <property type="match status" value="1"/>
</dbReference>
<dbReference type="InterPro" id="IPR043129">
    <property type="entry name" value="ATPase_NBD"/>
</dbReference>
<gene>
    <name evidence="4" type="ORF">LNKW23_31300</name>
</gene>
<protein>
    <submittedName>
        <fullName evidence="4">Hydantoinase/oxoprolinase family protein</fullName>
    </submittedName>
</protein>
<organism evidence="4 5">
    <name type="scientific">Paralimibaculum aggregatum</name>
    <dbReference type="NCBI Taxonomy" id="3036245"/>
    <lineage>
        <taxon>Bacteria</taxon>
        <taxon>Pseudomonadati</taxon>
        <taxon>Pseudomonadota</taxon>
        <taxon>Alphaproteobacteria</taxon>
        <taxon>Rhodobacterales</taxon>
        <taxon>Paracoccaceae</taxon>
        <taxon>Paralimibaculum</taxon>
    </lineage>
</organism>
<dbReference type="Pfam" id="PF05378">
    <property type="entry name" value="Hydant_A_N"/>
    <property type="match status" value="1"/>
</dbReference>
<dbReference type="InterPro" id="IPR049517">
    <property type="entry name" value="ACX-like_C"/>
</dbReference>
<dbReference type="PANTHER" id="PTHR11365:SF23">
    <property type="entry name" value="HYPOTHETICAL 5-OXOPROLINASE (EUROFUNG)-RELATED"/>
    <property type="match status" value="1"/>
</dbReference>
<evidence type="ECO:0000259" key="3">
    <source>
        <dbReference type="Pfam" id="PF19278"/>
    </source>
</evidence>
<comment type="caution">
    <text evidence="4">The sequence shown here is derived from an EMBL/GenBank/DDBJ whole genome shotgun (WGS) entry which is preliminary data.</text>
</comment>
<evidence type="ECO:0000259" key="1">
    <source>
        <dbReference type="Pfam" id="PF01968"/>
    </source>
</evidence>
<dbReference type="Proteomes" id="UP001239909">
    <property type="component" value="Unassembled WGS sequence"/>
</dbReference>
<feature type="domain" description="Hydantoinase A/oxoprolinase" evidence="1">
    <location>
        <begin position="207"/>
        <end position="491"/>
    </location>
</feature>
<sequence length="684" mass="71836">MDKDSLLGSHAMRVGVEVGGTFTDLVAVDEGEIQICKVPSTPASPDIGALASLDQAGIMLAGVGDLVHGSTVATNALLERKGAKVAFVVTRGFRDILFLQRHDRRNIYDLRYKRPSPVVERADCYEVAERIDASGTVIAALDVEAAVAELAPKLRAGGYDSVAICLLSSYANAAHEEALRAALNAALPEMLVTASADVTREFREFERASTATLAAYVQPVIDSYLSRLDRELVARGFSSRFSIMQSNGGRIPARAMRRNAISALFSGPAAGVVGAIRQAERAGTGNVITFDMGGTSTDVCLVTDGKPGISPDTELDGLPVRTPVIDIATVGAGGGSLVWIDDGGMLRVGPRSAGAEPGPACYGKGGTKPTITDAHVLRGTIRPEAFLGGAMEIDRAAAERAFAPIAHALGLSIPEAASAALRLSVANIVRAIQLVSTEKGNDPRDYALVPYGGAGPLLAAEIADEMQLDRVIVPPNPGVLSAYGLIASDFSKISAITRRFVVDGDAPARIRATHAEMEAAARADFASFGLTDGLGFEFVADMRFVGQAFEVPVELSPATLAGLDAAKLEELFQQAHHRIFLHGGSKGQKIEVVGFRMTVSRPLESLPAFRERANAAETPKESPIVLADGNAVSAAVRAAASLTLDAPVAGPALIEGYSSTTYVPPGWQVWRDADDNLTMTRTAK</sequence>
<dbReference type="PANTHER" id="PTHR11365">
    <property type="entry name" value="5-OXOPROLINASE RELATED"/>
    <property type="match status" value="1"/>
</dbReference>
<dbReference type="Pfam" id="PF01968">
    <property type="entry name" value="Hydantoinase_A"/>
    <property type="match status" value="1"/>
</dbReference>
<evidence type="ECO:0000259" key="2">
    <source>
        <dbReference type="Pfam" id="PF05378"/>
    </source>
</evidence>
<dbReference type="InterPro" id="IPR008040">
    <property type="entry name" value="Hydant_A_N"/>
</dbReference>
<feature type="domain" description="Hydantoinase/oxoprolinase N-terminal" evidence="2">
    <location>
        <begin position="13"/>
        <end position="184"/>
    </location>
</feature>
<feature type="domain" description="Acetophenone carboxylase-like C-terminal" evidence="3">
    <location>
        <begin position="508"/>
        <end position="673"/>
    </location>
</feature>
<evidence type="ECO:0000313" key="5">
    <source>
        <dbReference type="Proteomes" id="UP001239909"/>
    </source>
</evidence>
<dbReference type="EMBL" id="BSYI01000026">
    <property type="protein sequence ID" value="GMG83916.1"/>
    <property type="molecule type" value="Genomic_DNA"/>
</dbReference>
<accession>A0ABQ6LRL6</accession>
<proteinExistence type="predicted"/>